<dbReference type="Gene3D" id="3.40.50.300">
    <property type="entry name" value="P-loop containing nucleotide triphosphate hydrolases"/>
    <property type="match status" value="2"/>
</dbReference>
<dbReference type="InterPro" id="IPR003959">
    <property type="entry name" value="ATPase_AAA_core"/>
</dbReference>
<dbReference type="RefSeq" id="WP_200241383.1">
    <property type="nucleotide sequence ID" value="NZ_NRRY01000009.1"/>
</dbReference>
<comment type="caution">
    <text evidence="10">The sequence shown here is derived from an EMBL/GenBank/DDBJ whole genome shotgun (WGS) entry which is preliminary data.</text>
</comment>
<dbReference type="AlphaFoldDB" id="A0A9X0W7K0"/>
<evidence type="ECO:0000259" key="9">
    <source>
        <dbReference type="PROSITE" id="PS51903"/>
    </source>
</evidence>
<dbReference type="Pfam" id="PF17871">
    <property type="entry name" value="AAA_lid_9"/>
    <property type="match status" value="1"/>
</dbReference>
<keyword evidence="5 7" id="KW-0143">Chaperone</keyword>
<dbReference type="InterPro" id="IPR027417">
    <property type="entry name" value="P-loop_NTPase"/>
</dbReference>
<evidence type="ECO:0000256" key="2">
    <source>
        <dbReference type="ARBA" id="ARBA00022737"/>
    </source>
</evidence>
<dbReference type="InterPro" id="IPR013461">
    <property type="entry name" value="ClpA"/>
</dbReference>
<dbReference type="PROSITE" id="PS00871">
    <property type="entry name" value="CLPAB_2"/>
    <property type="match status" value="1"/>
</dbReference>
<evidence type="ECO:0000256" key="8">
    <source>
        <dbReference type="SAM" id="MobiDB-lite"/>
    </source>
</evidence>
<gene>
    <name evidence="10" type="primary">clpA</name>
    <name evidence="10" type="ORF">CKO42_07520</name>
</gene>
<dbReference type="Gene3D" id="1.10.8.60">
    <property type="match status" value="2"/>
</dbReference>
<keyword evidence="3 7" id="KW-0547">Nucleotide-binding</keyword>
<dbReference type="GO" id="GO:0008233">
    <property type="term" value="F:peptidase activity"/>
    <property type="evidence" value="ECO:0007669"/>
    <property type="project" value="UniProtKB-KW"/>
</dbReference>
<dbReference type="GO" id="GO:0016887">
    <property type="term" value="F:ATP hydrolysis activity"/>
    <property type="evidence" value="ECO:0007669"/>
    <property type="project" value="InterPro"/>
</dbReference>
<dbReference type="EMBL" id="NRRY01000009">
    <property type="protein sequence ID" value="MBK1618292.1"/>
    <property type="molecule type" value="Genomic_DNA"/>
</dbReference>
<dbReference type="SUPFAM" id="SSF52540">
    <property type="entry name" value="P-loop containing nucleoside triphosphate hydrolases"/>
    <property type="match status" value="2"/>
</dbReference>
<evidence type="ECO:0000256" key="6">
    <source>
        <dbReference type="PROSITE-ProRule" id="PRU01251"/>
    </source>
</evidence>
<dbReference type="Pfam" id="PF10431">
    <property type="entry name" value="ClpB_D2-small"/>
    <property type="match status" value="1"/>
</dbReference>
<dbReference type="CDD" id="cd00009">
    <property type="entry name" value="AAA"/>
    <property type="match status" value="1"/>
</dbReference>
<dbReference type="Gene3D" id="1.10.1780.10">
    <property type="entry name" value="Clp, N-terminal domain"/>
    <property type="match status" value="1"/>
</dbReference>
<dbReference type="FunFam" id="3.40.50.300:FF:000025">
    <property type="entry name" value="ATP-dependent Clp protease subunit"/>
    <property type="match status" value="1"/>
</dbReference>
<dbReference type="NCBIfam" id="TIGR02639">
    <property type="entry name" value="ClpA"/>
    <property type="match status" value="1"/>
</dbReference>
<keyword evidence="2 6" id="KW-0677">Repeat</keyword>
<evidence type="ECO:0000256" key="7">
    <source>
        <dbReference type="RuleBase" id="RU004432"/>
    </source>
</evidence>
<dbReference type="InterPro" id="IPR041546">
    <property type="entry name" value="ClpA/ClpB_AAA_lid"/>
</dbReference>
<protein>
    <submittedName>
        <fullName evidence="10">ATP-dependent Clp protease ATP-binding subunit ClpA</fullName>
    </submittedName>
</protein>
<evidence type="ECO:0000313" key="10">
    <source>
        <dbReference type="EMBL" id="MBK1618292.1"/>
    </source>
</evidence>
<dbReference type="InterPro" id="IPR019489">
    <property type="entry name" value="Clp_ATPase_C"/>
</dbReference>
<evidence type="ECO:0000256" key="4">
    <source>
        <dbReference type="ARBA" id="ARBA00022840"/>
    </source>
</evidence>
<dbReference type="Pfam" id="PF07724">
    <property type="entry name" value="AAA_2"/>
    <property type="match status" value="1"/>
</dbReference>
<organism evidence="10 11">
    <name type="scientific">Lamprobacter modestohalophilus</name>
    <dbReference type="NCBI Taxonomy" id="1064514"/>
    <lineage>
        <taxon>Bacteria</taxon>
        <taxon>Pseudomonadati</taxon>
        <taxon>Pseudomonadota</taxon>
        <taxon>Gammaproteobacteria</taxon>
        <taxon>Chromatiales</taxon>
        <taxon>Chromatiaceae</taxon>
        <taxon>Lamprobacter</taxon>
    </lineage>
</organism>
<dbReference type="PROSITE" id="PS00870">
    <property type="entry name" value="CLPAB_1"/>
    <property type="match status" value="1"/>
</dbReference>
<evidence type="ECO:0000256" key="5">
    <source>
        <dbReference type="ARBA" id="ARBA00023186"/>
    </source>
</evidence>
<dbReference type="InterPro" id="IPR028299">
    <property type="entry name" value="ClpA/B_CS2"/>
</dbReference>
<dbReference type="GO" id="GO:0005737">
    <property type="term" value="C:cytoplasm"/>
    <property type="evidence" value="ECO:0007669"/>
    <property type="project" value="TreeGrafter"/>
</dbReference>
<evidence type="ECO:0000256" key="3">
    <source>
        <dbReference type="ARBA" id="ARBA00022741"/>
    </source>
</evidence>
<dbReference type="PANTHER" id="PTHR11638:SF111">
    <property type="entry name" value="ATP-DEPENDENT CLP PROTEASE ATP-BINDING SUBUNIT CLPA"/>
    <property type="match status" value="1"/>
</dbReference>
<feature type="domain" description="Clp R" evidence="9">
    <location>
        <begin position="1"/>
        <end position="144"/>
    </location>
</feature>
<dbReference type="InterPro" id="IPR001270">
    <property type="entry name" value="ClpA/B"/>
</dbReference>
<dbReference type="PRINTS" id="PR00300">
    <property type="entry name" value="CLPPROTEASEA"/>
</dbReference>
<dbReference type="FunFam" id="3.40.50.300:FF:000010">
    <property type="entry name" value="Chaperone clpB 1, putative"/>
    <property type="match status" value="1"/>
</dbReference>
<keyword evidence="4 7" id="KW-0067">ATP-binding</keyword>
<keyword evidence="11" id="KW-1185">Reference proteome</keyword>
<dbReference type="Proteomes" id="UP001138768">
    <property type="component" value="Unassembled WGS sequence"/>
</dbReference>
<dbReference type="FunFam" id="1.10.8.60:FF:000011">
    <property type="entry name" value="ATP-dependent Clp protease ATP-binding subunit"/>
    <property type="match status" value="1"/>
</dbReference>
<dbReference type="Pfam" id="PF00004">
    <property type="entry name" value="AAA"/>
    <property type="match status" value="1"/>
</dbReference>
<dbReference type="GO" id="GO:0005524">
    <property type="term" value="F:ATP binding"/>
    <property type="evidence" value="ECO:0007669"/>
    <property type="project" value="UniProtKB-KW"/>
</dbReference>
<accession>A0A9X0W7K0</accession>
<dbReference type="GO" id="GO:0034605">
    <property type="term" value="P:cellular response to heat"/>
    <property type="evidence" value="ECO:0007669"/>
    <property type="project" value="TreeGrafter"/>
</dbReference>
<keyword evidence="10" id="KW-0378">Hydrolase</keyword>
<evidence type="ECO:0000313" key="11">
    <source>
        <dbReference type="Proteomes" id="UP001138768"/>
    </source>
</evidence>
<dbReference type="InterPro" id="IPR050130">
    <property type="entry name" value="ClpA_ClpB"/>
</dbReference>
<dbReference type="PANTHER" id="PTHR11638">
    <property type="entry name" value="ATP-DEPENDENT CLP PROTEASE"/>
    <property type="match status" value="1"/>
</dbReference>
<dbReference type="SMART" id="SM00382">
    <property type="entry name" value="AAA"/>
    <property type="match status" value="2"/>
</dbReference>
<dbReference type="InterPro" id="IPR036628">
    <property type="entry name" value="Clp_N_dom_sf"/>
</dbReference>
<dbReference type="InterPro" id="IPR003593">
    <property type="entry name" value="AAA+_ATPase"/>
</dbReference>
<proteinExistence type="inferred from homology"/>
<reference evidence="10 11" key="1">
    <citation type="journal article" date="2020" name="Microorganisms">
        <title>Osmotic Adaptation and Compatible Solute Biosynthesis of Phototrophic Bacteria as Revealed from Genome Analyses.</title>
        <authorList>
            <person name="Imhoff J.F."/>
            <person name="Rahn T."/>
            <person name="Kunzel S."/>
            <person name="Keller A."/>
            <person name="Neulinger S.C."/>
        </authorList>
    </citation>
    <scope>NUCLEOTIDE SEQUENCE [LARGE SCALE GENOMIC DNA]</scope>
    <source>
        <strain evidence="10 11">DSM 25653</strain>
    </source>
</reference>
<dbReference type="CDD" id="cd19499">
    <property type="entry name" value="RecA-like_ClpB_Hsp104-like"/>
    <property type="match status" value="1"/>
</dbReference>
<dbReference type="InterPro" id="IPR004176">
    <property type="entry name" value="Clp_R_N"/>
</dbReference>
<name>A0A9X0W7K0_9GAMM</name>
<dbReference type="InterPro" id="IPR018368">
    <property type="entry name" value="ClpA/B_CS1"/>
</dbReference>
<keyword evidence="10" id="KW-0645">Protease</keyword>
<comment type="similarity">
    <text evidence="1 7">Belongs to the ClpA/ClpB family.</text>
</comment>
<dbReference type="Pfam" id="PF02861">
    <property type="entry name" value="Clp_N"/>
    <property type="match status" value="1"/>
</dbReference>
<evidence type="ECO:0000256" key="1">
    <source>
        <dbReference type="ARBA" id="ARBA00008675"/>
    </source>
</evidence>
<dbReference type="GO" id="GO:0043335">
    <property type="term" value="P:protein unfolding"/>
    <property type="evidence" value="ECO:0007669"/>
    <property type="project" value="InterPro"/>
</dbReference>
<feature type="region of interest" description="Disordered" evidence="8">
    <location>
        <begin position="142"/>
        <end position="167"/>
    </location>
</feature>
<dbReference type="PROSITE" id="PS51903">
    <property type="entry name" value="CLP_R"/>
    <property type="match status" value="1"/>
</dbReference>
<dbReference type="SUPFAM" id="SSF81923">
    <property type="entry name" value="Double Clp-N motif"/>
    <property type="match status" value="1"/>
</dbReference>
<sequence>MLSKELEFTLNQAFKEARAKRHEYMTVEHLLLCLIDNPAAAKVLRACAADNDKLRIDVATFIEETTPLIAENDERETQPTLGFQRVLQRAVFHVQSAGKKEVTGANVLVALFSEQDSQAVYLLSQQDVSRLDVVNYISHGISKVPGEDQDDDAHAEPDEVRSDDKEAPSALENFATNLNEMARQGRIDPLIGRASEVERTAQILCRRRKNNPLLVGEAGVGKTAIAEGLAKKIVDGEVPEILNDAVIYALDLGSLVAGTKYRGDFEKRLKAVLAELKRKPHAILFIDEIHTIIGAGAASGGVMDASNLIKPVLASGDLRCIGSTTYQEYRGIFEKDRALARRFQKIDVNEPSVEETIEILKGLKSRFEEHHQVSYTNPALRAAAELSAKYINDRHLPDKAIDVIDEAGANVQLRPAAKRKKRIDVTDVESIVAKIARIPTRKVSSSDTESLRHLDRDLKMVVYGQEEAIDALTSAIRMNRSGLGTDEKPIGSFLFTGPTGVGKTEVTRQLARIMSLELIRFDMSEYMERHTVSRLIGAPPGYVGFDQGGLLTEEITKHPHSVLLLDEIEKAHPDVFNLLLQVMDHGSLTDNNGRKADFRNVVLVMTTNAGAEETSRRSIGFTEQDHSTDGMEALKKYFTPEFRNRLDAIVQFGALDAKTIGSVVDKFLFELEAQLAEKKVALMVEPEARAWLAEKGYDPKMGARPMARVIKDHIKKPLANELLFGELSGGGTVVVRLGEDDELTFGFETEKTAA</sequence>
<dbReference type="GO" id="GO:0006508">
    <property type="term" value="P:proteolysis"/>
    <property type="evidence" value="ECO:0007669"/>
    <property type="project" value="UniProtKB-KW"/>
</dbReference>
<dbReference type="SMART" id="SM01086">
    <property type="entry name" value="ClpB_D2-small"/>
    <property type="match status" value="1"/>
</dbReference>
<feature type="compositionally biased region" description="Basic and acidic residues" evidence="8">
    <location>
        <begin position="152"/>
        <end position="167"/>
    </location>
</feature>